<dbReference type="eggNOG" id="KOG0698">
    <property type="taxonomic scope" value="Eukaryota"/>
</dbReference>
<dbReference type="EMBL" id="KK784894">
    <property type="protein sequence ID" value="KDO68628.1"/>
    <property type="molecule type" value="Genomic_DNA"/>
</dbReference>
<dbReference type="Gene3D" id="3.60.40.10">
    <property type="entry name" value="PPM-type phosphatase domain"/>
    <property type="match status" value="1"/>
</dbReference>
<dbReference type="Proteomes" id="UP000027120">
    <property type="component" value="Unassembled WGS sequence"/>
</dbReference>
<evidence type="ECO:0000313" key="3">
    <source>
        <dbReference type="Proteomes" id="UP000027120"/>
    </source>
</evidence>
<reference evidence="2 3" key="1">
    <citation type="submission" date="2014-04" db="EMBL/GenBank/DDBJ databases">
        <authorList>
            <consortium name="International Citrus Genome Consortium"/>
            <person name="Gmitter F."/>
            <person name="Chen C."/>
            <person name="Farmerie W."/>
            <person name="Harkins T."/>
            <person name="Desany B."/>
            <person name="Mohiuddin M."/>
            <person name="Kodira C."/>
            <person name="Borodovsky M."/>
            <person name="Lomsadze A."/>
            <person name="Burns P."/>
            <person name="Jenkins J."/>
            <person name="Prochnik S."/>
            <person name="Shu S."/>
            <person name="Chapman J."/>
            <person name="Pitluck S."/>
            <person name="Schmutz J."/>
            <person name="Rokhsar D."/>
        </authorList>
    </citation>
    <scope>NUCLEOTIDE SEQUENCE</scope>
</reference>
<evidence type="ECO:0000256" key="1">
    <source>
        <dbReference type="SAM" id="SignalP"/>
    </source>
</evidence>
<accession>A0A067FMN3</accession>
<sequence>MDGFEIDTVLLLFSFGLVLNSSYTASCSFGNGNRISVSSCTMIHEDEGSVPSVIASDECLSLLQWPISTTASLRNRTIECQFAQLKGRRKYQEDRITCDLDMNMPSLGKNDLKEVRLGIAAVFDGHGGSEASEMASHLLLNYFHLHYVSKMYKLMVQIQGRADYG</sequence>
<proteinExistence type="predicted"/>
<evidence type="ECO:0000313" key="2">
    <source>
        <dbReference type="EMBL" id="KDO68628.1"/>
    </source>
</evidence>
<gene>
    <name evidence="2" type="ORF">CISIN_1g039980mg</name>
</gene>
<dbReference type="InterPro" id="IPR036457">
    <property type="entry name" value="PPM-type-like_dom_sf"/>
</dbReference>
<keyword evidence="3" id="KW-1185">Reference proteome</keyword>
<dbReference type="SUPFAM" id="SSF81606">
    <property type="entry name" value="PP2C-like"/>
    <property type="match status" value="1"/>
</dbReference>
<feature type="signal peptide" evidence="1">
    <location>
        <begin position="1"/>
        <end position="26"/>
    </location>
</feature>
<keyword evidence="1" id="KW-0732">Signal</keyword>
<protein>
    <recommendedName>
        <fullName evidence="4">PPM-type phosphatase domain-containing protein</fullName>
    </recommendedName>
</protein>
<feature type="chain" id="PRO_5001640389" description="PPM-type phosphatase domain-containing protein" evidence="1">
    <location>
        <begin position="27"/>
        <end position="165"/>
    </location>
</feature>
<evidence type="ECO:0008006" key="4">
    <source>
        <dbReference type="Google" id="ProtNLM"/>
    </source>
</evidence>
<name>A0A067FMN3_CITSI</name>
<dbReference type="PaxDb" id="2711-XP_006479654.1"/>
<organism evidence="2 3">
    <name type="scientific">Citrus sinensis</name>
    <name type="common">Sweet orange</name>
    <name type="synonym">Citrus aurantium var. sinensis</name>
    <dbReference type="NCBI Taxonomy" id="2711"/>
    <lineage>
        <taxon>Eukaryota</taxon>
        <taxon>Viridiplantae</taxon>
        <taxon>Streptophyta</taxon>
        <taxon>Embryophyta</taxon>
        <taxon>Tracheophyta</taxon>
        <taxon>Spermatophyta</taxon>
        <taxon>Magnoliopsida</taxon>
        <taxon>eudicotyledons</taxon>
        <taxon>Gunneridae</taxon>
        <taxon>Pentapetalae</taxon>
        <taxon>rosids</taxon>
        <taxon>malvids</taxon>
        <taxon>Sapindales</taxon>
        <taxon>Rutaceae</taxon>
        <taxon>Aurantioideae</taxon>
        <taxon>Citrus</taxon>
    </lineage>
</organism>
<dbReference type="AlphaFoldDB" id="A0A067FMN3"/>
<dbReference type="STRING" id="2711.A0A067FMN3"/>